<keyword evidence="1" id="KW-0732">Signal</keyword>
<name>A0ABX2AL21_9BACT</name>
<dbReference type="EMBL" id="JABKKF010000002">
    <property type="protein sequence ID" value="NPD91277.1"/>
    <property type="molecule type" value="Genomic_DNA"/>
</dbReference>
<evidence type="ECO:0000256" key="1">
    <source>
        <dbReference type="SAM" id="SignalP"/>
    </source>
</evidence>
<evidence type="ECO:0000259" key="2">
    <source>
        <dbReference type="Pfam" id="PF07705"/>
    </source>
</evidence>
<dbReference type="InterPro" id="IPR013783">
    <property type="entry name" value="Ig-like_fold"/>
</dbReference>
<evidence type="ECO:0000313" key="3">
    <source>
        <dbReference type="EMBL" id="NPD91277.1"/>
    </source>
</evidence>
<feature type="chain" id="PRO_5046522022" description="CARDB domain-containing protein" evidence="1">
    <location>
        <begin position="20"/>
        <end position="1431"/>
    </location>
</feature>
<sequence>MKRLFTIAIIAMAASLTFAQAPLAKKSTASNRLERVANVETLTKKAKQAKETQAAMAEKAAVEKETSYSMLRKASVNRGLFNSIKEEKRGGETVIKGLLPGGYRSLLSNKPYKSNARKTTVQEGNVTVTTDANGIITNVTGVEPKFYQRATTGAAYYLKNQQMNKTTQSGVVTIVEDGNNVYIKDPVTRYKTGTWVKGTKNGNTITVPCRQPLDYEAEYQATTSLRWGVVTAAGKIQAADDKADAFTFTVNGNVLTLEGTAAFDLISDAYYMGVFWDDDNSGSGYGDAETVLTYDPDYVAPSTDLITLPTGAEYTGWYMNCISMSSTSETPINNQKVNVSIFGNEVYVQGLSADLPTAWIKGTMEGSTIKFGKFQYVGKYGGYDCWFVGVNPNDASFKDATATYDAQAKTITFADDVLINASADEIYYLRWFADVVISVEERVITEPTITDLTATLPYYNTFDTEEEQAQAAIYDANNDKSTFTFEKHTATGSMTARYRYSTSNNADDYIVFPGVELKAGKSYKISVDAASYSETYIERMEVVAGKEAKASQLTIPVIAAKDVATKEFITISNNKFTVEEDGTYYIAVHAISQKDVFYLYVDNFSIEELNPQAPANVDNLNVVADAQGANKATVTFTVPTQTVSGTNITEELNVVVKREGQEIYSETKAAGASVEINDDNVPKAGYYTYSVTTSYGNNASEPTTMKTYIGYDKPDIVNNITIADKSGSVALAWEAPTGGAEGYIVNPADFKYNIYPVEFIEFWGMTIPMTDYENPYATGLTETSANIAYDTNSGEHSFKYFAVTAENTTGKSDDVYTAIVTGAPYQLPLFESIATGSLSYWWGFANDSQNDQLEGGMYLGENASDGDGNCFQMVAETKGWINLQSGKIALAGTVNPTLTFDYSADISVPMTVSVITPKGEKEIATLTAGTDYAKAVISLVEFTNEDWVRVIIEGTFSAAGNAFIDNIRVYNMVDNNLVAESITATSRVSAGEDVNITVTVENQGVKTAEAGAYTVDLYRNDTKVQSLPGTALASNAKTTFAFTETTNAMTPSELIWKAVVEFADDNDQSNNTTTTVKTVIKTNNYPVATGLTGKQTDNAVSLTWNEPDMSAATPMTVTDDFESYEGFTTNAGEWTFVDVDQSPVGGFQNLDFNIDGKPCIQSKQSFWVHDITDAETWNQTYASHSGNKYLAAMFRYDDGQTDDWAISPALCGNAQTISFYARSYSSQYPEKIEILYSTGSTNTADFISVKTAEVVPAEWTEYTAELPAGAKYFAIRSCAVSSFMLMIDDVTYETSSVPTDLAIVGYNIYRDGVKLNANPVEEAKYNDTDVTEGEHQYAVTVVYDKGESKISDIITVSVANGINGIAANAANISVSKQTITVTNAEGENVSVHTMDGKTVYNAEGATVTNIRVENGVYIVKVGKNVVKTVVK</sequence>
<dbReference type="Gene3D" id="2.60.120.200">
    <property type="match status" value="2"/>
</dbReference>
<feature type="domain" description="CARDB" evidence="2">
    <location>
        <begin position="976"/>
        <end position="1072"/>
    </location>
</feature>
<evidence type="ECO:0000313" key="4">
    <source>
        <dbReference type="Proteomes" id="UP000714420"/>
    </source>
</evidence>
<dbReference type="Proteomes" id="UP000714420">
    <property type="component" value="Unassembled WGS sequence"/>
</dbReference>
<dbReference type="RefSeq" id="WP_172273475.1">
    <property type="nucleotide sequence ID" value="NZ_CASGMU010000002.1"/>
</dbReference>
<proteinExistence type="predicted"/>
<reference evidence="3 4" key="1">
    <citation type="submission" date="2020-05" db="EMBL/GenBank/DDBJ databases">
        <title>Distinct polysaccharide utilization as determinants for interspecies competition between intestinal Prevotella spp.</title>
        <authorList>
            <person name="Galvez E.J.C."/>
            <person name="Iljazovic A."/>
            <person name="Strowig T."/>
        </authorList>
    </citation>
    <scope>NUCLEOTIDE SEQUENCE [LARGE SCALE GENOMIC DNA]</scope>
    <source>
        <strain evidence="3 4">PMUR</strain>
    </source>
</reference>
<comment type="caution">
    <text evidence="3">The sequence shown here is derived from an EMBL/GenBank/DDBJ whole genome shotgun (WGS) entry which is preliminary data.</text>
</comment>
<organism evidence="3 4">
    <name type="scientific">Xylanibacter muris</name>
    <dbReference type="NCBI Taxonomy" id="2736290"/>
    <lineage>
        <taxon>Bacteria</taxon>
        <taxon>Pseudomonadati</taxon>
        <taxon>Bacteroidota</taxon>
        <taxon>Bacteroidia</taxon>
        <taxon>Bacteroidales</taxon>
        <taxon>Prevotellaceae</taxon>
        <taxon>Xylanibacter</taxon>
    </lineage>
</organism>
<keyword evidence="4" id="KW-1185">Reference proteome</keyword>
<protein>
    <recommendedName>
        <fullName evidence="2">CARDB domain-containing protein</fullName>
    </recommendedName>
</protein>
<dbReference type="InterPro" id="IPR011635">
    <property type="entry name" value="CARDB"/>
</dbReference>
<accession>A0ABX2AL21</accession>
<feature type="signal peptide" evidence="1">
    <location>
        <begin position="1"/>
        <end position="19"/>
    </location>
</feature>
<dbReference type="Pfam" id="PF07705">
    <property type="entry name" value="CARDB"/>
    <property type="match status" value="1"/>
</dbReference>
<dbReference type="Gene3D" id="2.60.40.10">
    <property type="entry name" value="Immunoglobulins"/>
    <property type="match status" value="2"/>
</dbReference>
<gene>
    <name evidence="3" type="ORF">HPS56_02740</name>
</gene>